<dbReference type="GO" id="GO:0006865">
    <property type="term" value="P:amino acid transport"/>
    <property type="evidence" value="ECO:0007669"/>
    <property type="project" value="TreeGrafter"/>
</dbReference>
<sequence length="269" mass="28500">MYKTILAMALALAAGQGWAASTLDSVVQSKVLRCGVMLDSPPSGYRTADNQPDGYDVAYCNDMAKALGATAEIVETPSPDRIPALVSNRIDVLVASTTNSAARGLAVAFSQPYLSVPIAVLTREGAGIEGWNDLKGHALGGVTGTTTEQFLKNAMASWQAPATRYVGYANDNDSYVALEQGKVDAILLSVPVSTLLIKSGQFPHLQLAGMAPMPPDLLAIAVKRGDAEFLNWTHLFVWNQVASGRYKALYNQYFAPGDAPSLSVGGVDY</sequence>
<evidence type="ECO:0000256" key="1">
    <source>
        <dbReference type="ARBA" id="ARBA00010333"/>
    </source>
</evidence>
<dbReference type="Gene3D" id="3.40.190.10">
    <property type="entry name" value="Periplasmic binding protein-like II"/>
    <property type="match status" value="2"/>
</dbReference>
<dbReference type="SMART" id="SM00062">
    <property type="entry name" value="PBPb"/>
    <property type="match status" value="1"/>
</dbReference>
<dbReference type="PANTHER" id="PTHR30085:SF6">
    <property type="entry name" value="ABC TRANSPORTER GLUTAMINE-BINDING PROTEIN GLNH"/>
    <property type="match status" value="1"/>
</dbReference>
<proteinExistence type="inferred from homology"/>
<dbReference type="Proteomes" id="UP000509568">
    <property type="component" value="Chromosome"/>
</dbReference>
<dbReference type="InterPro" id="IPR051455">
    <property type="entry name" value="Bact_solute-bind_prot3"/>
</dbReference>
<dbReference type="EMBL" id="CP056030">
    <property type="protein sequence ID" value="QKZ04885.1"/>
    <property type="molecule type" value="Genomic_DNA"/>
</dbReference>
<keyword evidence="7" id="KW-1185">Reference proteome</keyword>
<evidence type="ECO:0000256" key="3">
    <source>
        <dbReference type="ARBA" id="ARBA00022729"/>
    </source>
</evidence>
<gene>
    <name evidence="6" type="ORF">HWQ56_14240</name>
</gene>
<evidence type="ECO:0000256" key="4">
    <source>
        <dbReference type="SAM" id="SignalP"/>
    </source>
</evidence>
<dbReference type="AlphaFoldDB" id="A0A7D5H0P6"/>
<dbReference type="GO" id="GO:0030288">
    <property type="term" value="C:outer membrane-bounded periplasmic space"/>
    <property type="evidence" value="ECO:0007669"/>
    <property type="project" value="TreeGrafter"/>
</dbReference>
<organism evidence="6 7">
    <name type="scientific">Pseudomonas eucalypticola</name>
    <dbReference type="NCBI Taxonomy" id="2599595"/>
    <lineage>
        <taxon>Bacteria</taxon>
        <taxon>Pseudomonadati</taxon>
        <taxon>Pseudomonadota</taxon>
        <taxon>Gammaproteobacteria</taxon>
        <taxon>Pseudomonadales</taxon>
        <taxon>Pseudomonadaceae</taxon>
        <taxon>Pseudomonas</taxon>
    </lineage>
</organism>
<evidence type="ECO:0000313" key="7">
    <source>
        <dbReference type="Proteomes" id="UP000509568"/>
    </source>
</evidence>
<dbReference type="PANTHER" id="PTHR30085">
    <property type="entry name" value="AMINO ACID ABC TRANSPORTER PERMEASE"/>
    <property type="match status" value="1"/>
</dbReference>
<evidence type="ECO:0000259" key="5">
    <source>
        <dbReference type="SMART" id="SM00062"/>
    </source>
</evidence>
<comment type="similarity">
    <text evidence="1">Belongs to the bacterial solute-binding protein 3 family.</text>
</comment>
<dbReference type="GO" id="GO:0005576">
    <property type="term" value="C:extracellular region"/>
    <property type="evidence" value="ECO:0007669"/>
    <property type="project" value="TreeGrafter"/>
</dbReference>
<dbReference type="Pfam" id="PF00497">
    <property type="entry name" value="SBP_bac_3"/>
    <property type="match status" value="1"/>
</dbReference>
<dbReference type="RefSeq" id="WP_176570906.1">
    <property type="nucleotide sequence ID" value="NZ_CP056030.1"/>
</dbReference>
<dbReference type="KEGG" id="pez:HWQ56_14240"/>
<keyword evidence="2" id="KW-0813">Transport</keyword>
<accession>A0A7D5H0P6</accession>
<protein>
    <submittedName>
        <fullName evidence="6">Transporter substrate-binding domain-containing protein</fullName>
    </submittedName>
</protein>
<dbReference type="SUPFAM" id="SSF53850">
    <property type="entry name" value="Periplasmic binding protein-like II"/>
    <property type="match status" value="1"/>
</dbReference>
<feature type="chain" id="PRO_5028876091" evidence="4">
    <location>
        <begin position="20"/>
        <end position="269"/>
    </location>
</feature>
<evidence type="ECO:0000256" key="2">
    <source>
        <dbReference type="ARBA" id="ARBA00022448"/>
    </source>
</evidence>
<feature type="signal peptide" evidence="4">
    <location>
        <begin position="1"/>
        <end position="19"/>
    </location>
</feature>
<keyword evidence="3 4" id="KW-0732">Signal</keyword>
<reference evidence="6 7" key="1">
    <citation type="submission" date="2020-06" db="EMBL/GenBank/DDBJ databases">
        <title>Pseudomonas eucalypticola sp. nov., an endophyte of Eucalyptus dunnii leaves with biocontrol ability of eucalyptus leaf blight.</title>
        <authorList>
            <person name="Liu Y."/>
            <person name="Song Z."/>
            <person name="Zeng H."/>
            <person name="Lu M."/>
            <person name="Wang X."/>
            <person name="Lian X."/>
            <person name="Zhang Q."/>
        </authorList>
    </citation>
    <scope>NUCLEOTIDE SEQUENCE [LARGE SCALE GENOMIC DNA]</scope>
    <source>
        <strain evidence="6 7">NP-1</strain>
    </source>
</reference>
<dbReference type="InterPro" id="IPR001638">
    <property type="entry name" value="Solute-binding_3/MltF_N"/>
</dbReference>
<feature type="domain" description="Solute-binding protein family 3/N-terminal" evidence="5">
    <location>
        <begin position="31"/>
        <end position="257"/>
    </location>
</feature>
<evidence type="ECO:0000313" key="6">
    <source>
        <dbReference type="EMBL" id="QKZ04885.1"/>
    </source>
</evidence>
<name>A0A7D5H0P6_9PSED</name>